<dbReference type="PANTHER" id="PTHR24078:SF555">
    <property type="entry name" value="DNAJ CHAPERONE CARBOXY-TERMINAL DOMAIN PROTEIN"/>
    <property type="match status" value="1"/>
</dbReference>
<feature type="compositionally biased region" description="Polar residues" evidence="2">
    <location>
        <begin position="147"/>
        <end position="165"/>
    </location>
</feature>
<dbReference type="GO" id="GO:0051087">
    <property type="term" value="F:protein-folding chaperone binding"/>
    <property type="evidence" value="ECO:0007669"/>
    <property type="project" value="TreeGrafter"/>
</dbReference>
<feature type="compositionally biased region" description="Low complexity" evidence="2">
    <location>
        <begin position="123"/>
        <end position="140"/>
    </location>
</feature>
<dbReference type="Gene3D" id="2.60.260.20">
    <property type="entry name" value="Urease metallochaperone UreE, N-terminal domain"/>
    <property type="match status" value="2"/>
</dbReference>
<dbReference type="AlphaFoldDB" id="A0A4P1QZM3"/>
<dbReference type="GO" id="GO:0051082">
    <property type="term" value="F:unfolded protein binding"/>
    <property type="evidence" value="ECO:0007669"/>
    <property type="project" value="InterPro"/>
</dbReference>
<name>A0A4P1QZM3_LUPAN</name>
<dbReference type="GO" id="GO:0005829">
    <property type="term" value="C:cytosol"/>
    <property type="evidence" value="ECO:0007669"/>
    <property type="project" value="TreeGrafter"/>
</dbReference>
<dbReference type="GO" id="GO:0006457">
    <property type="term" value="P:protein folding"/>
    <property type="evidence" value="ECO:0007669"/>
    <property type="project" value="InterPro"/>
</dbReference>
<organism evidence="4 5">
    <name type="scientific">Lupinus angustifolius</name>
    <name type="common">Narrow-leaved blue lupine</name>
    <dbReference type="NCBI Taxonomy" id="3871"/>
    <lineage>
        <taxon>Eukaryota</taxon>
        <taxon>Viridiplantae</taxon>
        <taxon>Streptophyta</taxon>
        <taxon>Embryophyta</taxon>
        <taxon>Tracheophyta</taxon>
        <taxon>Spermatophyta</taxon>
        <taxon>Magnoliopsida</taxon>
        <taxon>eudicotyledons</taxon>
        <taxon>Gunneridae</taxon>
        <taxon>Pentapetalae</taxon>
        <taxon>rosids</taxon>
        <taxon>fabids</taxon>
        <taxon>Fabales</taxon>
        <taxon>Fabaceae</taxon>
        <taxon>Papilionoideae</taxon>
        <taxon>50 kb inversion clade</taxon>
        <taxon>genistoids sensu lato</taxon>
        <taxon>core genistoids</taxon>
        <taxon>Genisteae</taxon>
        <taxon>Lupinus</taxon>
    </lineage>
</organism>
<keyword evidence="1" id="KW-0143">Chaperone</keyword>
<dbReference type="EMBL" id="CM007374">
    <property type="protein sequence ID" value="OIV97943.1"/>
    <property type="molecule type" value="Genomic_DNA"/>
</dbReference>
<dbReference type="Proteomes" id="UP000188354">
    <property type="component" value="Chromosome LG14"/>
</dbReference>
<protein>
    <recommendedName>
        <fullName evidence="3">Chaperone DnaJ C-terminal domain-containing protein</fullName>
    </recommendedName>
</protein>
<evidence type="ECO:0000256" key="1">
    <source>
        <dbReference type="ARBA" id="ARBA00023186"/>
    </source>
</evidence>
<dbReference type="PANTHER" id="PTHR24078">
    <property type="entry name" value="DNAJ HOMOLOG SUBFAMILY C MEMBER"/>
    <property type="match status" value="1"/>
</dbReference>
<sequence>MVDLTRVFGINPVHCVSKAYKSIIRKWFVRKKSSFSKEDKQKRQSQTQQEPVEHNKAGKTMNGIHSCEFNGDPLRGNDPTSSRRGGICRPRRLDGSCFPCIKDNMSRNENRKNHTPPRKSRVSYDSMPSPSSSWNNNSGSLKPPHLQSRTASRKSNPIMYSNSSGMLKPPPIEKKLECTLEELCYGCQKKIKITRDVLTDIGGIVQEEELLTINVQPGWKKGTKITFEGKGNERPGAYREDIIFSVSEKRHQLFRREGDGLELGVEIPLVKALTGCTISVPLLGGDKISLKVDEIIYPGYEKIISGQGMPIPKEAGLRGDLKVTFLVEFPTQLTHDQRYKVFSILQDSC</sequence>
<evidence type="ECO:0000256" key="2">
    <source>
        <dbReference type="SAM" id="MobiDB-lite"/>
    </source>
</evidence>
<dbReference type="Pfam" id="PF01556">
    <property type="entry name" value="DnaJ_C"/>
    <property type="match status" value="1"/>
</dbReference>
<dbReference type="STRING" id="3871.A0A4P1QZM3"/>
<reference evidence="4 5" key="1">
    <citation type="journal article" date="2017" name="Plant Biotechnol. J.">
        <title>A comprehensive draft genome sequence for lupin (Lupinus angustifolius), an emerging health food: insights into plant-microbe interactions and legume evolution.</title>
        <authorList>
            <person name="Hane J.K."/>
            <person name="Ming Y."/>
            <person name="Kamphuis L.G."/>
            <person name="Nelson M.N."/>
            <person name="Garg G."/>
            <person name="Atkins C.A."/>
            <person name="Bayer P.E."/>
            <person name="Bravo A."/>
            <person name="Bringans S."/>
            <person name="Cannon S."/>
            <person name="Edwards D."/>
            <person name="Foley R."/>
            <person name="Gao L.L."/>
            <person name="Harrison M.J."/>
            <person name="Huang W."/>
            <person name="Hurgobin B."/>
            <person name="Li S."/>
            <person name="Liu C.W."/>
            <person name="McGrath A."/>
            <person name="Morahan G."/>
            <person name="Murray J."/>
            <person name="Weller J."/>
            <person name="Jian J."/>
            <person name="Singh K.B."/>
        </authorList>
    </citation>
    <scope>NUCLEOTIDE SEQUENCE [LARGE SCALE GENOMIC DNA]</scope>
    <source>
        <strain evidence="5">cv. Tanjil</strain>
        <tissue evidence="4">Whole plant</tissue>
    </source>
</reference>
<feature type="domain" description="Chaperone DnaJ C-terminal" evidence="3">
    <location>
        <begin position="172"/>
        <end position="330"/>
    </location>
</feature>
<evidence type="ECO:0000313" key="4">
    <source>
        <dbReference type="EMBL" id="OIV97943.1"/>
    </source>
</evidence>
<dbReference type="InterPro" id="IPR002939">
    <property type="entry name" value="DnaJ_C"/>
</dbReference>
<evidence type="ECO:0000313" key="5">
    <source>
        <dbReference type="Proteomes" id="UP000188354"/>
    </source>
</evidence>
<dbReference type="InterPro" id="IPR051339">
    <property type="entry name" value="DnaJ_subfamily_B"/>
</dbReference>
<dbReference type="SUPFAM" id="SSF49493">
    <property type="entry name" value="HSP40/DnaJ peptide-binding domain"/>
    <property type="match status" value="2"/>
</dbReference>
<evidence type="ECO:0000259" key="3">
    <source>
        <dbReference type="Pfam" id="PF01556"/>
    </source>
</evidence>
<keyword evidence="5" id="KW-1185">Reference proteome</keyword>
<feature type="region of interest" description="Disordered" evidence="2">
    <location>
        <begin position="33"/>
        <end position="88"/>
    </location>
</feature>
<proteinExistence type="predicted"/>
<gene>
    <name evidence="4" type="ORF">TanjilG_12700</name>
</gene>
<accession>A0A4P1QZM3</accession>
<dbReference type="Gramene" id="OIV97943">
    <property type="protein sequence ID" value="OIV97943"/>
    <property type="gene ID" value="TanjilG_12700"/>
</dbReference>
<dbReference type="FunFam" id="2.60.260.20:FF:000002">
    <property type="entry name" value="Dnaj homolog subfamily b member"/>
    <property type="match status" value="1"/>
</dbReference>
<dbReference type="CDD" id="cd10747">
    <property type="entry name" value="DnaJ_C"/>
    <property type="match status" value="1"/>
</dbReference>
<dbReference type="FunFam" id="2.60.260.20:FF:000006">
    <property type="entry name" value="DnaJ subfamily B member 13"/>
    <property type="match status" value="1"/>
</dbReference>
<dbReference type="InterPro" id="IPR008971">
    <property type="entry name" value="HSP40/DnaJ_pept-bd"/>
</dbReference>
<dbReference type="OrthoDB" id="550424at2759"/>
<feature type="region of interest" description="Disordered" evidence="2">
    <location>
        <begin position="104"/>
        <end position="167"/>
    </location>
</feature>
<dbReference type="KEGG" id="lang:109326536"/>